<dbReference type="GO" id="GO:0006741">
    <property type="term" value="P:NADP+ biosynthetic process"/>
    <property type="evidence" value="ECO:0007669"/>
    <property type="project" value="InterPro"/>
</dbReference>
<evidence type="ECO:0000313" key="7">
    <source>
        <dbReference type="EMBL" id="THG95211.1"/>
    </source>
</evidence>
<feature type="compositionally biased region" description="Acidic residues" evidence="6">
    <location>
        <begin position="858"/>
        <end position="888"/>
    </location>
</feature>
<dbReference type="InterPro" id="IPR017437">
    <property type="entry name" value="ATP-NAD_kinase_PpnK-typ_C"/>
</dbReference>
<keyword evidence="3" id="KW-0418">Kinase</keyword>
<evidence type="ECO:0000256" key="4">
    <source>
        <dbReference type="ARBA" id="ARBA00022857"/>
    </source>
</evidence>
<dbReference type="GO" id="GO:0019674">
    <property type="term" value="P:NAD+ metabolic process"/>
    <property type="evidence" value="ECO:0007669"/>
    <property type="project" value="InterPro"/>
</dbReference>
<feature type="compositionally biased region" description="Acidic residues" evidence="6">
    <location>
        <begin position="81"/>
        <end position="92"/>
    </location>
</feature>
<evidence type="ECO:0000256" key="6">
    <source>
        <dbReference type="SAM" id="MobiDB-lite"/>
    </source>
</evidence>
<comment type="caution">
    <text evidence="7">The sequence shown here is derived from an EMBL/GenBank/DDBJ whole genome shotgun (WGS) entry which is preliminary data.</text>
</comment>
<dbReference type="Proteomes" id="UP000308199">
    <property type="component" value="Unassembled WGS sequence"/>
</dbReference>
<proteinExistence type="inferred from homology"/>
<feature type="compositionally biased region" description="Low complexity" evidence="6">
    <location>
        <begin position="889"/>
        <end position="898"/>
    </location>
</feature>
<feature type="compositionally biased region" description="Basic and acidic residues" evidence="6">
    <location>
        <begin position="907"/>
        <end position="920"/>
    </location>
</feature>
<evidence type="ECO:0000256" key="3">
    <source>
        <dbReference type="ARBA" id="ARBA00022777"/>
    </source>
</evidence>
<dbReference type="Gene3D" id="2.60.200.30">
    <property type="entry name" value="Probable inorganic polyphosphate/atp-NAD kinase, domain 2"/>
    <property type="match status" value="1"/>
</dbReference>
<dbReference type="SUPFAM" id="SSF111331">
    <property type="entry name" value="NAD kinase/diacylglycerol kinase-like"/>
    <property type="match status" value="1"/>
</dbReference>
<feature type="compositionally biased region" description="Low complexity" evidence="6">
    <location>
        <begin position="124"/>
        <end position="137"/>
    </location>
</feature>
<dbReference type="EMBL" id="SGPK01001002">
    <property type="protein sequence ID" value="THG95211.1"/>
    <property type="molecule type" value="Genomic_DNA"/>
</dbReference>
<dbReference type="AlphaFoldDB" id="A0A4S4KB49"/>
<feature type="region of interest" description="Disordered" evidence="6">
    <location>
        <begin position="71"/>
        <end position="222"/>
    </location>
</feature>
<evidence type="ECO:0000256" key="5">
    <source>
        <dbReference type="ARBA" id="ARBA00023027"/>
    </source>
</evidence>
<evidence type="ECO:0000313" key="8">
    <source>
        <dbReference type="Proteomes" id="UP000308199"/>
    </source>
</evidence>
<dbReference type="Pfam" id="PF20143">
    <property type="entry name" value="NAD_kinase_C"/>
    <property type="match status" value="1"/>
</dbReference>
<dbReference type="PANTHER" id="PTHR20275">
    <property type="entry name" value="NAD KINASE"/>
    <property type="match status" value="1"/>
</dbReference>
<feature type="compositionally biased region" description="Low complexity" evidence="6">
    <location>
        <begin position="102"/>
        <end position="113"/>
    </location>
</feature>
<feature type="non-terminal residue" evidence="7">
    <location>
        <position position="1006"/>
    </location>
</feature>
<dbReference type="OrthoDB" id="24581at2759"/>
<name>A0A4S4KB49_9AGAM</name>
<keyword evidence="5" id="KW-0520">NAD</keyword>
<feature type="region of interest" description="Disordered" evidence="6">
    <location>
        <begin position="327"/>
        <end position="349"/>
    </location>
</feature>
<dbReference type="FunFam" id="2.60.200.30:FF:000004">
    <property type="entry name" value="NAD kinase 2, chloroplastic"/>
    <property type="match status" value="1"/>
</dbReference>
<protein>
    <recommendedName>
        <fullName evidence="9">NAD+ kinase</fullName>
    </recommendedName>
</protein>
<sequence>MPDCISTQFRNLHTLKLEYDSFENIIRRCCVQQACFEMKGEADWIIPTHPVACRAPLETQFFLRSIHSGTSPAIPGSLQQSDDDDDDDDDYETFSTPPTTPMPTISSSSSSSSYVDADMDEMKPSPASSRRNSRPTSLHLERSNSQDWMPGIELESGLGSPCVVRRNDDGAENKAASVSGNVPSDRPGYPSHSALTPQPRTATAAAAANRVPGQLSGASTSASQPAVQHFLTSNPCTVNNTTTDAHSSAVVSVSNSSTTTLRDDHASAHQLPQPTSLKSPCFVHSYLDKGASLADWLKPSKHDNMMDVSRSLNGVGPSSPLLLHSAHTQHQHPLSPLHPQPHSQSNPSFHHQYHYQQAPYSIMPVPHQQNSPGSSPSSDLDDDDDYASSLTRQLAETAVGVREMSKQLGRARVRSNIQNILIITKARDNRLIKLTRELALYLMQKPRFGGRGLVVYVDNQLRYSKRFDATGIEREHPELFVPFPRRRSSSNNSLVSMVSGNGHSPEFNVKEEGQLRYWTSDMCNKSPHLFDFVVTLGGDGTVLFTSWLFQRIVPPVLPFALGSLGFLTNFDFADHRAVMDSAIDNGIRVNLRMRFTCTVYRAVAPEPGKGRRAVKKADTGEIMMRNIEKGGWEALEGGWSESTGTKEGKKCGKDKEIMCFTTRPVESFEVLNDLVVDRGPSPYMSLLELFGDEHHMTTVQADGLTVSTPTGSTAYSLSAGGSLVHPEIPAILISPICAHTLSFRPMLLPDSMELRICVPFNSRSTAWASFDGRGRVELKQGDHIKVTASKFPFPTVCADKQSTDWFHAISRTLKWNERERQKSFVVVEEGPAKPRSGKTKRNSEDDHATVAVSKPELPEDEIDEEEEEEEEEDGEDEEEEKFDIDDSSVPEASAVPSSTDIAAMAKAKQEERAKYEEQQKAHTAAMALTGEPSFRSAKAGIETPDRFAGAHPHPPSVSPRHVSFSSGSSSEVENVRRAHIAEKGDRDHIHSPQMLSGTRSRIPRDR</sequence>
<dbReference type="InterPro" id="IPR002504">
    <property type="entry name" value="NADK"/>
</dbReference>
<dbReference type="GO" id="GO:0003951">
    <property type="term" value="F:NAD+ kinase activity"/>
    <property type="evidence" value="ECO:0007669"/>
    <property type="project" value="InterPro"/>
</dbReference>
<feature type="compositionally biased region" description="Low complexity" evidence="6">
    <location>
        <begin position="331"/>
        <end position="349"/>
    </location>
</feature>
<dbReference type="Pfam" id="PF01513">
    <property type="entry name" value="NAD_kinase"/>
    <property type="match status" value="1"/>
</dbReference>
<feature type="compositionally biased region" description="Low complexity" evidence="6">
    <location>
        <begin position="958"/>
        <end position="972"/>
    </location>
</feature>
<keyword evidence="2" id="KW-0808">Transferase</keyword>
<comment type="similarity">
    <text evidence="1">Belongs to the NAD kinase family.</text>
</comment>
<gene>
    <name evidence="7" type="ORF">EW145_g7999</name>
</gene>
<dbReference type="HAMAP" id="MF_00361">
    <property type="entry name" value="NAD_kinase"/>
    <property type="match status" value="1"/>
</dbReference>
<dbReference type="InterPro" id="IPR016064">
    <property type="entry name" value="NAD/diacylglycerol_kinase_sf"/>
</dbReference>
<reference evidence="7 8" key="1">
    <citation type="submission" date="2019-02" db="EMBL/GenBank/DDBJ databases">
        <title>Genome sequencing of the rare red list fungi Phellinidium pouzarii.</title>
        <authorList>
            <person name="Buettner E."/>
            <person name="Kellner H."/>
        </authorList>
    </citation>
    <scope>NUCLEOTIDE SEQUENCE [LARGE SCALE GENOMIC DNA]</scope>
    <source>
        <strain evidence="7 8">DSM 108285</strain>
    </source>
</reference>
<feature type="compositionally biased region" description="Basic and acidic residues" evidence="6">
    <location>
        <begin position="973"/>
        <end position="990"/>
    </location>
</feature>
<dbReference type="InterPro" id="IPR017438">
    <property type="entry name" value="ATP-NAD_kinase_N"/>
</dbReference>
<evidence type="ECO:0000256" key="2">
    <source>
        <dbReference type="ARBA" id="ARBA00022679"/>
    </source>
</evidence>
<accession>A0A4S4KB49</accession>
<feature type="region of interest" description="Disordered" evidence="6">
    <location>
        <begin position="363"/>
        <end position="385"/>
    </location>
</feature>
<organism evidence="7 8">
    <name type="scientific">Phellinidium pouzarii</name>
    <dbReference type="NCBI Taxonomy" id="167371"/>
    <lineage>
        <taxon>Eukaryota</taxon>
        <taxon>Fungi</taxon>
        <taxon>Dikarya</taxon>
        <taxon>Basidiomycota</taxon>
        <taxon>Agaricomycotina</taxon>
        <taxon>Agaricomycetes</taxon>
        <taxon>Hymenochaetales</taxon>
        <taxon>Hymenochaetaceae</taxon>
        <taxon>Phellinidium</taxon>
    </lineage>
</organism>
<keyword evidence="4" id="KW-0521">NADP</keyword>
<dbReference type="Gene3D" id="3.40.50.10330">
    <property type="entry name" value="Probable inorganic polyphosphate/atp-NAD kinase, domain 1"/>
    <property type="match status" value="1"/>
</dbReference>
<evidence type="ECO:0000256" key="1">
    <source>
        <dbReference type="ARBA" id="ARBA00010995"/>
    </source>
</evidence>
<feature type="region of interest" description="Disordered" evidence="6">
    <location>
        <begin position="825"/>
        <end position="1006"/>
    </location>
</feature>
<evidence type="ECO:0008006" key="9">
    <source>
        <dbReference type="Google" id="ProtNLM"/>
    </source>
</evidence>
<keyword evidence="8" id="KW-1185">Reference proteome</keyword>
<dbReference type="PANTHER" id="PTHR20275:SF0">
    <property type="entry name" value="NAD KINASE"/>
    <property type="match status" value="1"/>
</dbReference>